<dbReference type="EMBL" id="JABXXO010000016">
    <property type="protein sequence ID" value="KAF7759900.1"/>
    <property type="molecule type" value="Genomic_DNA"/>
</dbReference>
<sequence length="153" mass="16330">MLHRSTEPAASFLEVSFAGRAPVVDDEGGTSTVVVVTVVGVTTVVMKDVGGIEVTTCVVVLWVDVIVMDSVTTALTLSQERFMNMVFKQYKGRKAYNNLSGSRSESSWGAAFTRGKITLEVSWRTAAREFCCGAMAGATVPSAVLKVQARDAT</sequence>
<evidence type="ECO:0000313" key="1">
    <source>
        <dbReference type="EMBL" id="KAF7759900.1"/>
    </source>
</evidence>
<organism evidence="1 2">
    <name type="scientific">Agaricus bisporus var. burnettii</name>
    <dbReference type="NCBI Taxonomy" id="192524"/>
    <lineage>
        <taxon>Eukaryota</taxon>
        <taxon>Fungi</taxon>
        <taxon>Dikarya</taxon>
        <taxon>Basidiomycota</taxon>
        <taxon>Agaricomycotina</taxon>
        <taxon>Agaricomycetes</taxon>
        <taxon>Agaricomycetidae</taxon>
        <taxon>Agaricales</taxon>
        <taxon>Agaricineae</taxon>
        <taxon>Agaricaceae</taxon>
        <taxon>Agaricus</taxon>
    </lineage>
</organism>
<dbReference type="Proteomes" id="UP000629468">
    <property type="component" value="Unassembled WGS sequence"/>
</dbReference>
<protein>
    <submittedName>
        <fullName evidence="1">Uncharacterized protein</fullName>
    </submittedName>
</protein>
<proteinExistence type="predicted"/>
<name>A0A8H7C0M8_AGABI</name>
<evidence type="ECO:0000313" key="2">
    <source>
        <dbReference type="Proteomes" id="UP000629468"/>
    </source>
</evidence>
<reference evidence="1 2" key="1">
    <citation type="journal article" name="Sci. Rep.">
        <title>Telomere-to-telomere assembled and centromere annotated genomes of the two main subspecies of the button mushroom Agaricus bisporus reveal especially polymorphic chromosome ends.</title>
        <authorList>
            <person name="Sonnenberg A.S.M."/>
            <person name="Sedaghat-Telgerd N."/>
            <person name="Lavrijssen B."/>
            <person name="Ohm R.A."/>
            <person name="Hendrickx P.M."/>
            <person name="Scholtmeijer K."/>
            <person name="Baars J.J.P."/>
            <person name="van Peer A."/>
        </authorList>
    </citation>
    <scope>NUCLEOTIDE SEQUENCE [LARGE SCALE GENOMIC DNA]</scope>
    <source>
        <strain evidence="1 2">H119_p4</strain>
    </source>
</reference>
<accession>A0A8H7C0M8</accession>
<gene>
    <name evidence="1" type="ORF">Agabi119p4_11595</name>
</gene>
<dbReference type="AlphaFoldDB" id="A0A8H7C0M8"/>
<comment type="caution">
    <text evidence="1">The sequence shown here is derived from an EMBL/GenBank/DDBJ whole genome shotgun (WGS) entry which is preliminary data.</text>
</comment>